<evidence type="ECO:0008006" key="5">
    <source>
        <dbReference type="Google" id="ProtNLM"/>
    </source>
</evidence>
<feature type="signal peptide" evidence="2">
    <location>
        <begin position="1"/>
        <end position="18"/>
    </location>
</feature>
<gene>
    <name evidence="3" type="ORF">EHF33_14300</name>
</gene>
<feature type="compositionally biased region" description="Polar residues" evidence="1">
    <location>
        <begin position="178"/>
        <end position="189"/>
    </location>
</feature>
<evidence type="ECO:0000256" key="1">
    <source>
        <dbReference type="SAM" id="MobiDB-lite"/>
    </source>
</evidence>
<keyword evidence="2" id="KW-0732">Signal</keyword>
<accession>A0A3G8YN93</accession>
<name>A0A3G8YN93_9DEIO</name>
<dbReference type="AlphaFoldDB" id="A0A3G8YN93"/>
<feature type="chain" id="PRO_5018166549" description="HNH endonuclease" evidence="2">
    <location>
        <begin position="19"/>
        <end position="248"/>
    </location>
</feature>
<evidence type="ECO:0000256" key="2">
    <source>
        <dbReference type="SAM" id="SignalP"/>
    </source>
</evidence>
<sequence length="248" mass="26012">MKLLLLTLALASLGVGFAYNQKAPVLPDPKLSPGDVLTSDTAIICVSGYTKTVRNVPQSLKEQVYKEYGITSRESGEYEIDHIVSLELGGSNSVRNLFPESFKTMPLNAHVKDSLENKLHDLACSGKITMQEAQTAIASNWTAAYVKYVGPLPGGAQVIGSTALTVKVPVLPTPSPVPMQNTAQGSGSAADSALPNADGSCPNTSPIKVSKAGIYHLPTGDGNYQRTKAKSCFASAAAAQTAGYRGIK</sequence>
<dbReference type="EMBL" id="CP034184">
    <property type="protein sequence ID" value="AZI44084.1"/>
    <property type="molecule type" value="Genomic_DNA"/>
</dbReference>
<evidence type="ECO:0000313" key="3">
    <source>
        <dbReference type="EMBL" id="AZI44084.1"/>
    </source>
</evidence>
<feature type="region of interest" description="Disordered" evidence="1">
    <location>
        <begin position="175"/>
        <end position="202"/>
    </location>
</feature>
<dbReference type="KEGG" id="dph:EHF33_14300"/>
<organism evidence="3 4">
    <name type="scientific">Deinococcus psychrotolerans</name>
    <dbReference type="NCBI Taxonomy" id="2489213"/>
    <lineage>
        <taxon>Bacteria</taxon>
        <taxon>Thermotogati</taxon>
        <taxon>Deinococcota</taxon>
        <taxon>Deinococci</taxon>
        <taxon>Deinococcales</taxon>
        <taxon>Deinococcaceae</taxon>
        <taxon>Deinococcus</taxon>
    </lineage>
</organism>
<protein>
    <recommendedName>
        <fullName evidence="5">HNH endonuclease</fullName>
    </recommendedName>
</protein>
<keyword evidence="4" id="KW-1185">Reference proteome</keyword>
<evidence type="ECO:0000313" key="4">
    <source>
        <dbReference type="Proteomes" id="UP000276417"/>
    </source>
</evidence>
<reference evidence="3 4" key="1">
    <citation type="submission" date="2018-11" db="EMBL/GenBank/DDBJ databases">
        <title>Deinococcus shelandsis sp. nov., isolated from South Shetland Islands soil of Antarctica.</title>
        <authorList>
            <person name="Tian J."/>
        </authorList>
    </citation>
    <scope>NUCLEOTIDE SEQUENCE [LARGE SCALE GENOMIC DNA]</scope>
    <source>
        <strain evidence="3 4">S14-83T</strain>
    </source>
</reference>
<dbReference type="RefSeq" id="WP_124873391.1">
    <property type="nucleotide sequence ID" value="NZ_CP034184.1"/>
</dbReference>
<proteinExistence type="predicted"/>
<dbReference type="Proteomes" id="UP000276417">
    <property type="component" value="Chromosome 2"/>
</dbReference>
<dbReference type="OrthoDB" id="9104842at2"/>